<proteinExistence type="predicted"/>
<organism evidence="1">
    <name type="scientific">Haptolina ericina</name>
    <dbReference type="NCBI Taxonomy" id="156174"/>
    <lineage>
        <taxon>Eukaryota</taxon>
        <taxon>Haptista</taxon>
        <taxon>Haptophyta</taxon>
        <taxon>Prymnesiophyceae</taxon>
        <taxon>Prymnesiales</taxon>
        <taxon>Prymnesiaceae</taxon>
        <taxon>Haptolina</taxon>
    </lineage>
</organism>
<sequence>MQLSSLQGADQVKNQFEFAEYYDGFGFYGTLSSMSADVMFAVKTASEATLTVTGAPVALPKSVTLYRGWTWVPCPYQTAVQLADALTYESSAGTSLYAAGDQFKSQFEFAEFYAGFGFYGTLTTVEPGKGYRVKTSEAGTASFAV</sequence>
<accession>A0A7S3BKZ5</accession>
<gene>
    <name evidence="1" type="ORF">HERI1096_LOCUS32339</name>
</gene>
<reference evidence="1" key="1">
    <citation type="submission" date="2021-01" db="EMBL/GenBank/DDBJ databases">
        <authorList>
            <person name="Corre E."/>
            <person name="Pelletier E."/>
            <person name="Niang G."/>
            <person name="Scheremetjew M."/>
            <person name="Finn R."/>
            <person name="Kale V."/>
            <person name="Holt S."/>
            <person name="Cochrane G."/>
            <person name="Meng A."/>
            <person name="Brown T."/>
            <person name="Cohen L."/>
        </authorList>
    </citation>
    <scope>NUCLEOTIDE SEQUENCE</scope>
    <source>
        <strain evidence="1">CCMP281</strain>
    </source>
</reference>
<dbReference type="EMBL" id="HBHX01058604">
    <property type="protein sequence ID" value="CAE0138628.1"/>
    <property type="molecule type" value="Transcribed_RNA"/>
</dbReference>
<name>A0A7S3BKZ5_9EUKA</name>
<protein>
    <submittedName>
        <fullName evidence="1">Uncharacterized protein</fullName>
    </submittedName>
</protein>
<dbReference type="AlphaFoldDB" id="A0A7S3BKZ5"/>
<evidence type="ECO:0000313" key="1">
    <source>
        <dbReference type="EMBL" id="CAE0138628.1"/>
    </source>
</evidence>